<dbReference type="PROSITE" id="PS51257">
    <property type="entry name" value="PROKAR_LIPOPROTEIN"/>
    <property type="match status" value="1"/>
</dbReference>
<feature type="region of interest" description="Disordered" evidence="1">
    <location>
        <begin position="38"/>
        <end position="70"/>
    </location>
</feature>
<dbReference type="AlphaFoldDB" id="A0A4V6PJ82"/>
<dbReference type="Proteomes" id="UP000295668">
    <property type="component" value="Unassembled WGS sequence"/>
</dbReference>
<dbReference type="EMBL" id="SJCY01000009">
    <property type="protein sequence ID" value="TDG35633.1"/>
    <property type="molecule type" value="Genomic_DNA"/>
</dbReference>
<accession>A0A4V6PJ82</accession>
<reference evidence="2 3" key="1">
    <citation type="submission" date="2019-02" db="EMBL/GenBank/DDBJ databases">
        <title>Pedobacter sp. nov., a novel speices isolated from soil of pinguins habitat in Antarcitica.</title>
        <authorList>
            <person name="He R.-H."/>
        </authorList>
    </citation>
    <scope>NUCLEOTIDE SEQUENCE [LARGE SCALE GENOMIC DNA]</scope>
    <source>
        <strain evidence="2 3">E01020</strain>
    </source>
</reference>
<comment type="caution">
    <text evidence="2">The sequence shown here is derived from an EMBL/GenBank/DDBJ whole genome shotgun (WGS) entry which is preliminary data.</text>
</comment>
<sequence length="252" mass="28793">MKYLIVLLSFTFALQSCENKTQKTNNITQSKIIATDVANENSYRETNDETAGDENNPQEPQEHYPKTGNKASDFLPILGIYEIQYEAKGDLNKDGKDDIVAVLVHKEVKTAERPMLILLQNKDKSYRLDKVSKIAFPIEYNEFDFKFYDTEDISIENGELYINLYSIGSSGNIFGSFKYIEKDFVLTKIEAFYRGAGGSSGLVYDFSKDELTTTETNTMEENMPSITETIKTKKQQHLFETTSITTFFNKDE</sequence>
<proteinExistence type="predicted"/>
<name>A0A4V6PJ82_9SPHI</name>
<evidence type="ECO:0008006" key="4">
    <source>
        <dbReference type="Google" id="ProtNLM"/>
    </source>
</evidence>
<evidence type="ECO:0000256" key="1">
    <source>
        <dbReference type="SAM" id="MobiDB-lite"/>
    </source>
</evidence>
<gene>
    <name evidence="2" type="ORF">EZJ43_13520</name>
</gene>
<keyword evidence="3" id="KW-1185">Reference proteome</keyword>
<organism evidence="2 3">
    <name type="scientific">Pedobacter changchengzhani</name>
    <dbReference type="NCBI Taxonomy" id="2529274"/>
    <lineage>
        <taxon>Bacteria</taxon>
        <taxon>Pseudomonadati</taxon>
        <taxon>Bacteroidota</taxon>
        <taxon>Sphingobacteriia</taxon>
        <taxon>Sphingobacteriales</taxon>
        <taxon>Sphingobacteriaceae</taxon>
        <taxon>Pedobacter</taxon>
    </lineage>
</organism>
<dbReference type="RefSeq" id="WP_133263243.1">
    <property type="nucleotide sequence ID" value="NZ_SJCY01000009.1"/>
</dbReference>
<dbReference type="OrthoDB" id="1242812at2"/>
<evidence type="ECO:0000313" key="3">
    <source>
        <dbReference type="Proteomes" id="UP000295668"/>
    </source>
</evidence>
<protein>
    <recommendedName>
        <fullName evidence="4">Lipoprotein</fullName>
    </recommendedName>
</protein>
<evidence type="ECO:0000313" key="2">
    <source>
        <dbReference type="EMBL" id="TDG35633.1"/>
    </source>
</evidence>